<dbReference type="InterPro" id="IPR010260">
    <property type="entry name" value="AlpA"/>
</dbReference>
<reference evidence="2 3" key="1">
    <citation type="submission" date="2023-07" db="EMBL/GenBank/DDBJ databases">
        <title>Genomic Encyclopedia of Type Strains, Phase IV (KMG-IV): sequencing the most valuable type-strain genomes for metagenomic binning, comparative biology and taxonomic classification.</title>
        <authorList>
            <person name="Goeker M."/>
        </authorList>
    </citation>
    <scope>NUCLEOTIDE SEQUENCE [LARGE SCALE GENOMIC DNA]</scope>
    <source>
        <strain evidence="2 3">DSM 3770</strain>
    </source>
</reference>
<dbReference type="EMBL" id="JAUSVY010000002">
    <property type="protein sequence ID" value="MDQ0504234.1"/>
    <property type="molecule type" value="Genomic_DNA"/>
</dbReference>
<gene>
    <name evidence="2" type="ORF">QOZ94_001008</name>
</gene>
<protein>
    <submittedName>
        <fullName evidence="2">Prophage regulatory protein</fullName>
    </submittedName>
</protein>
<accession>A0ABU0LAR5</accession>
<evidence type="ECO:0000313" key="3">
    <source>
        <dbReference type="Proteomes" id="UP001241747"/>
    </source>
</evidence>
<feature type="compositionally biased region" description="Polar residues" evidence="1">
    <location>
        <begin position="161"/>
        <end position="177"/>
    </location>
</feature>
<dbReference type="Gene3D" id="1.10.238.160">
    <property type="match status" value="1"/>
</dbReference>
<proteinExistence type="predicted"/>
<feature type="region of interest" description="Disordered" evidence="1">
    <location>
        <begin position="139"/>
        <end position="177"/>
    </location>
</feature>
<dbReference type="Pfam" id="PF05930">
    <property type="entry name" value="Phage_AlpA"/>
    <property type="match status" value="1"/>
</dbReference>
<evidence type="ECO:0000256" key="1">
    <source>
        <dbReference type="SAM" id="MobiDB-lite"/>
    </source>
</evidence>
<comment type="caution">
    <text evidence="2">The sequence shown here is derived from an EMBL/GenBank/DDBJ whole genome shotgun (WGS) entry which is preliminary data.</text>
</comment>
<name>A0ABU0LAR5_XANAG</name>
<sequence length="177" mass="20347">MFAIAAVSRPPTPDAFNTRARYITLVAVIPQRSKAIDMRREQTIPHEDKALDVETTQPSVKGPAETTSKRFRPPADLFKRVIRRPELRKIVPLADTTIYEMEQRGEFPKRFFLTSRCVVWDLAEVEAWLDERRHASEADTFRKAPTPDVHQRRTRPVKGALQQSEVVTATAPTSRRR</sequence>
<evidence type="ECO:0000313" key="2">
    <source>
        <dbReference type="EMBL" id="MDQ0504234.1"/>
    </source>
</evidence>
<dbReference type="Proteomes" id="UP001241747">
    <property type="component" value="Unassembled WGS sequence"/>
</dbReference>
<organism evidence="2 3">
    <name type="scientific">Xanthobacter agilis</name>
    <dbReference type="NCBI Taxonomy" id="47492"/>
    <lineage>
        <taxon>Bacteria</taxon>
        <taxon>Pseudomonadati</taxon>
        <taxon>Pseudomonadota</taxon>
        <taxon>Alphaproteobacteria</taxon>
        <taxon>Hyphomicrobiales</taxon>
        <taxon>Xanthobacteraceae</taxon>
        <taxon>Xanthobacter</taxon>
    </lineage>
</organism>
<keyword evidence="3" id="KW-1185">Reference proteome</keyword>